<reference evidence="1" key="1">
    <citation type="submission" date="2018-05" db="EMBL/GenBank/DDBJ databases">
        <authorList>
            <person name="Lanie J.A."/>
            <person name="Ng W.-L."/>
            <person name="Kazmierczak K.M."/>
            <person name="Andrzejewski T.M."/>
            <person name="Davidsen T.M."/>
            <person name="Wayne K.J."/>
            <person name="Tettelin H."/>
            <person name="Glass J.I."/>
            <person name="Rusch D."/>
            <person name="Podicherti R."/>
            <person name="Tsui H.-C.T."/>
            <person name="Winkler M.E."/>
        </authorList>
    </citation>
    <scope>NUCLEOTIDE SEQUENCE</scope>
</reference>
<evidence type="ECO:0008006" key="2">
    <source>
        <dbReference type="Google" id="ProtNLM"/>
    </source>
</evidence>
<dbReference type="AlphaFoldDB" id="A0A381WTW2"/>
<dbReference type="Pfam" id="PF07586">
    <property type="entry name" value="HXXSHH"/>
    <property type="match status" value="1"/>
</dbReference>
<dbReference type="InterPro" id="IPR011447">
    <property type="entry name" value="DUF1552"/>
</dbReference>
<sequence>MQASGAKSVQPPKRVAFFYTPNGVAQTAWHPAETGHNFALSRTLQPLEPLRKKISLFTNLDRVKVPGTDGHAQAGACYLSTAAPDELSPAGYPLKRTIDQVIADTVGKATPFRSLELSCNSFTDNRESVYFDNISWYGHGHVARSIKDPRKVFQRLFNVQEHRANGSVLDLVLADAEDLQGKLGRLDRHKLDEYMDSVRTVEQQIERITKRQVDIRDIDLEEPEKLWTTMRRDEYIQIMGDLMILALQTDLTRVSSMMVAPERWSTPLMFEDVFVKPIDHHGWTHNQKNAEVLDDLEKLDHFHMRQFARISAKMDAIQEGEGTLLDNMMFTYGSGLSSGMLHECTNLPTVIAGSAGGLLKTNRHEQHAKGTPIANLWVSMAQIMGVKTNRLGDSTGSLKGFLA</sequence>
<organism evidence="1">
    <name type="scientific">marine metagenome</name>
    <dbReference type="NCBI Taxonomy" id="408172"/>
    <lineage>
        <taxon>unclassified sequences</taxon>
        <taxon>metagenomes</taxon>
        <taxon>ecological metagenomes</taxon>
    </lineage>
</organism>
<proteinExistence type="predicted"/>
<protein>
    <recommendedName>
        <fullName evidence="2">DUF1552 domain-containing protein</fullName>
    </recommendedName>
</protein>
<name>A0A381WTW2_9ZZZZ</name>
<evidence type="ECO:0000313" key="1">
    <source>
        <dbReference type="EMBL" id="SVA55920.1"/>
    </source>
</evidence>
<dbReference type="EMBL" id="UINC01012864">
    <property type="protein sequence ID" value="SVA55920.1"/>
    <property type="molecule type" value="Genomic_DNA"/>
</dbReference>
<gene>
    <name evidence="1" type="ORF">METZ01_LOCUS108774</name>
</gene>
<accession>A0A381WTW2</accession>